<dbReference type="CDD" id="cd06261">
    <property type="entry name" value="TM_PBP2"/>
    <property type="match status" value="1"/>
</dbReference>
<dbReference type="Pfam" id="PF19300">
    <property type="entry name" value="BPD_transp_1_N"/>
    <property type="match status" value="1"/>
</dbReference>
<feature type="transmembrane region" description="Helical" evidence="7">
    <location>
        <begin position="136"/>
        <end position="164"/>
    </location>
</feature>
<feature type="transmembrane region" description="Helical" evidence="7">
    <location>
        <begin position="99"/>
        <end position="124"/>
    </location>
</feature>
<keyword evidence="3" id="KW-1003">Cell membrane</keyword>
<proteinExistence type="inferred from homology"/>
<keyword evidence="5 7" id="KW-1133">Transmembrane helix</keyword>
<name>A0ABU0F5K0_9PSEU</name>
<feature type="transmembrane region" description="Helical" evidence="7">
    <location>
        <begin position="283"/>
        <end position="309"/>
    </location>
</feature>
<evidence type="ECO:0000313" key="10">
    <source>
        <dbReference type="Proteomes" id="UP001229651"/>
    </source>
</evidence>
<evidence type="ECO:0000259" key="8">
    <source>
        <dbReference type="PROSITE" id="PS50928"/>
    </source>
</evidence>
<feature type="transmembrane region" description="Helical" evidence="7">
    <location>
        <begin position="7"/>
        <end position="27"/>
    </location>
</feature>
<keyword evidence="4 7" id="KW-0812">Transmembrane</keyword>
<evidence type="ECO:0000256" key="5">
    <source>
        <dbReference type="ARBA" id="ARBA00022989"/>
    </source>
</evidence>
<evidence type="ECO:0000256" key="6">
    <source>
        <dbReference type="ARBA" id="ARBA00023136"/>
    </source>
</evidence>
<dbReference type="Gene3D" id="1.10.3720.10">
    <property type="entry name" value="MetI-like"/>
    <property type="match status" value="1"/>
</dbReference>
<dbReference type="SUPFAM" id="SSF161098">
    <property type="entry name" value="MetI-like"/>
    <property type="match status" value="1"/>
</dbReference>
<feature type="transmembrane region" description="Helical" evidence="7">
    <location>
        <begin position="176"/>
        <end position="196"/>
    </location>
</feature>
<evidence type="ECO:0000256" key="4">
    <source>
        <dbReference type="ARBA" id="ARBA00022692"/>
    </source>
</evidence>
<accession>A0ABU0F5K0</accession>
<dbReference type="RefSeq" id="WP_306998370.1">
    <property type="nucleotide sequence ID" value="NZ_JAUSUT010000001.1"/>
</dbReference>
<evidence type="ECO:0000256" key="3">
    <source>
        <dbReference type="ARBA" id="ARBA00022475"/>
    </source>
</evidence>
<sequence length="316" mass="33362">MIRFVAWRVVGMVPIILLVTLVSFLLLELVPGDPARVIAGDFATPDQIEATRVALGLDRNVVVRYFAYLGDIVTGSFGNSVVLQPGRGAMELILQALPVTLSLTVVALVIAVVIAVPLGVAAAVRRGSWVDHVLTGLTSLSLALPPFVIGPLLVTILAVAYKLFPAVGYQPLSQGFAVWLSYLFLPALAIAVNPIAEIARQIRGSLIDVLDQSYIRTANAKGLTTTRVIGKHAIKNAAIPAVTVLGLQVTRVIGGTVVVEIVFAMPGIGALAVNSVLASDFPVVQALVLFSALAVLATNLLVDLTYGYFDPRLRKG</sequence>
<feature type="transmembrane region" description="Helical" evidence="7">
    <location>
        <begin position="257"/>
        <end position="277"/>
    </location>
</feature>
<dbReference type="EMBL" id="JAUSUT010000001">
    <property type="protein sequence ID" value="MDQ0382841.1"/>
    <property type="molecule type" value="Genomic_DNA"/>
</dbReference>
<evidence type="ECO:0000256" key="7">
    <source>
        <dbReference type="RuleBase" id="RU363032"/>
    </source>
</evidence>
<evidence type="ECO:0000313" key="9">
    <source>
        <dbReference type="EMBL" id="MDQ0382841.1"/>
    </source>
</evidence>
<reference evidence="9 10" key="1">
    <citation type="submission" date="2023-07" db="EMBL/GenBank/DDBJ databases">
        <title>Sequencing the genomes of 1000 actinobacteria strains.</title>
        <authorList>
            <person name="Klenk H.-P."/>
        </authorList>
    </citation>
    <scope>NUCLEOTIDE SEQUENCE [LARGE SCALE GENOMIC DNA]</scope>
    <source>
        <strain evidence="9 10">DSM 45805</strain>
    </source>
</reference>
<dbReference type="InterPro" id="IPR045621">
    <property type="entry name" value="BPD_transp_1_N"/>
</dbReference>
<comment type="subcellular location">
    <subcellularLocation>
        <location evidence="1 7">Cell membrane</location>
        <topology evidence="1 7">Multi-pass membrane protein</topology>
    </subcellularLocation>
</comment>
<comment type="similarity">
    <text evidence="7">Belongs to the binding-protein-dependent transport system permease family.</text>
</comment>
<gene>
    <name evidence="9" type="ORF">FB470_006835</name>
</gene>
<evidence type="ECO:0000256" key="1">
    <source>
        <dbReference type="ARBA" id="ARBA00004651"/>
    </source>
</evidence>
<evidence type="ECO:0000256" key="2">
    <source>
        <dbReference type="ARBA" id="ARBA00022448"/>
    </source>
</evidence>
<dbReference type="InterPro" id="IPR000515">
    <property type="entry name" value="MetI-like"/>
</dbReference>
<dbReference type="Proteomes" id="UP001229651">
    <property type="component" value="Unassembled WGS sequence"/>
</dbReference>
<feature type="domain" description="ABC transmembrane type-1" evidence="8">
    <location>
        <begin position="97"/>
        <end position="302"/>
    </location>
</feature>
<dbReference type="PANTHER" id="PTHR43163:SF6">
    <property type="entry name" value="DIPEPTIDE TRANSPORT SYSTEM PERMEASE PROTEIN DPPB-RELATED"/>
    <property type="match status" value="1"/>
</dbReference>
<dbReference type="Pfam" id="PF00528">
    <property type="entry name" value="BPD_transp_1"/>
    <property type="match status" value="1"/>
</dbReference>
<keyword evidence="6 7" id="KW-0472">Membrane</keyword>
<dbReference type="PANTHER" id="PTHR43163">
    <property type="entry name" value="DIPEPTIDE TRANSPORT SYSTEM PERMEASE PROTEIN DPPB-RELATED"/>
    <property type="match status" value="1"/>
</dbReference>
<protein>
    <submittedName>
        <fullName evidence="9">Peptide/nickel transport system permease protein</fullName>
    </submittedName>
</protein>
<dbReference type="InterPro" id="IPR035906">
    <property type="entry name" value="MetI-like_sf"/>
</dbReference>
<organism evidence="9 10">
    <name type="scientific">Amycolatopsis thermophila</name>
    <dbReference type="NCBI Taxonomy" id="206084"/>
    <lineage>
        <taxon>Bacteria</taxon>
        <taxon>Bacillati</taxon>
        <taxon>Actinomycetota</taxon>
        <taxon>Actinomycetes</taxon>
        <taxon>Pseudonocardiales</taxon>
        <taxon>Pseudonocardiaceae</taxon>
        <taxon>Amycolatopsis</taxon>
    </lineage>
</organism>
<keyword evidence="10" id="KW-1185">Reference proteome</keyword>
<keyword evidence="2 7" id="KW-0813">Transport</keyword>
<dbReference type="PROSITE" id="PS50928">
    <property type="entry name" value="ABC_TM1"/>
    <property type="match status" value="1"/>
</dbReference>
<comment type="caution">
    <text evidence="9">The sequence shown here is derived from an EMBL/GenBank/DDBJ whole genome shotgun (WGS) entry which is preliminary data.</text>
</comment>